<evidence type="ECO:0000256" key="2">
    <source>
        <dbReference type="ARBA" id="ARBA00022723"/>
    </source>
</evidence>
<gene>
    <name evidence="5" type="ORF">BJ999_003409</name>
</gene>
<proteinExistence type="predicted"/>
<protein>
    <submittedName>
        <fullName evidence="5">Citrate lyase beta subunit</fullName>
    </submittedName>
</protein>
<evidence type="ECO:0000256" key="3">
    <source>
        <dbReference type="ARBA" id="ARBA00022842"/>
    </source>
</evidence>
<dbReference type="GO" id="GO:0006107">
    <property type="term" value="P:oxaloacetate metabolic process"/>
    <property type="evidence" value="ECO:0007669"/>
    <property type="project" value="TreeGrafter"/>
</dbReference>
<evidence type="ECO:0000259" key="4">
    <source>
        <dbReference type="Pfam" id="PF03328"/>
    </source>
</evidence>
<keyword evidence="2" id="KW-0479">Metal-binding</keyword>
<evidence type="ECO:0000313" key="6">
    <source>
        <dbReference type="Proteomes" id="UP000591272"/>
    </source>
</evidence>
<dbReference type="Gene3D" id="3.20.20.60">
    <property type="entry name" value="Phosphoenolpyruvate-binding domains"/>
    <property type="match status" value="1"/>
</dbReference>
<dbReference type="InterPro" id="IPR040442">
    <property type="entry name" value="Pyrv_kinase-like_dom_sf"/>
</dbReference>
<keyword evidence="5" id="KW-0456">Lyase</keyword>
<keyword evidence="6" id="KW-1185">Reference proteome</keyword>
<evidence type="ECO:0000313" key="5">
    <source>
        <dbReference type="EMBL" id="NYE13113.1"/>
    </source>
</evidence>
<dbReference type="InterPro" id="IPR005000">
    <property type="entry name" value="Aldolase/citrate-lyase_domain"/>
</dbReference>
<comment type="caution">
    <text evidence="5">The sequence shown here is derived from an EMBL/GenBank/DDBJ whole genome shotgun (WGS) entry which is preliminary data.</text>
</comment>
<comment type="cofactor">
    <cofactor evidence="1">
        <name>Mg(2+)</name>
        <dbReference type="ChEBI" id="CHEBI:18420"/>
    </cofactor>
</comment>
<sequence length="135" mass="14131">MQLGEADLAADLGVTPGPDESELLWARSQVMAASAAAGLPPPLGPVSTQFRDLGAFRTTTPRLKRLGFRGRACVHPAQLPVVAEVFTPTPAELDRARSLLARYEAALASGSAVFVGDDGRLVDQAVIRAARALLA</sequence>
<dbReference type="RefSeq" id="WP_179834208.1">
    <property type="nucleotide sequence ID" value="NZ_BMRD01000013.1"/>
</dbReference>
<dbReference type="GO" id="GO:0000287">
    <property type="term" value="F:magnesium ion binding"/>
    <property type="evidence" value="ECO:0007669"/>
    <property type="project" value="TreeGrafter"/>
</dbReference>
<keyword evidence="3" id="KW-0460">Magnesium</keyword>
<dbReference type="InterPro" id="IPR015813">
    <property type="entry name" value="Pyrv/PenolPyrv_kinase-like_dom"/>
</dbReference>
<name>A0A7Y9GAT2_9ACTN</name>
<dbReference type="EMBL" id="JACCBT010000001">
    <property type="protein sequence ID" value="NYE13113.1"/>
    <property type="molecule type" value="Genomic_DNA"/>
</dbReference>
<evidence type="ECO:0000256" key="1">
    <source>
        <dbReference type="ARBA" id="ARBA00001946"/>
    </source>
</evidence>
<dbReference type="AlphaFoldDB" id="A0A7Y9GAT2"/>
<reference evidence="5 6" key="1">
    <citation type="submission" date="2020-07" db="EMBL/GenBank/DDBJ databases">
        <title>Sequencing the genomes of 1000 actinobacteria strains.</title>
        <authorList>
            <person name="Klenk H.-P."/>
        </authorList>
    </citation>
    <scope>NUCLEOTIDE SEQUENCE [LARGE SCALE GENOMIC DNA]</scope>
    <source>
        <strain evidence="5 6">DSM 43461</strain>
    </source>
</reference>
<dbReference type="SUPFAM" id="SSF51621">
    <property type="entry name" value="Phosphoenolpyruvate/pyruvate domain"/>
    <property type="match status" value="1"/>
</dbReference>
<organism evidence="5 6">
    <name type="scientific">Actinomadura citrea</name>
    <dbReference type="NCBI Taxonomy" id="46158"/>
    <lineage>
        <taxon>Bacteria</taxon>
        <taxon>Bacillati</taxon>
        <taxon>Actinomycetota</taxon>
        <taxon>Actinomycetes</taxon>
        <taxon>Streptosporangiales</taxon>
        <taxon>Thermomonosporaceae</taxon>
        <taxon>Actinomadura</taxon>
    </lineage>
</organism>
<dbReference type="PANTHER" id="PTHR32308">
    <property type="entry name" value="LYASE BETA SUBUNIT, PUTATIVE (AFU_ORTHOLOGUE AFUA_4G13030)-RELATED"/>
    <property type="match status" value="1"/>
</dbReference>
<accession>A0A7Y9GAT2</accession>
<dbReference type="Pfam" id="PF03328">
    <property type="entry name" value="HpcH_HpaI"/>
    <property type="match status" value="1"/>
</dbReference>
<dbReference type="PANTHER" id="PTHR32308:SF0">
    <property type="entry name" value="HPCH_HPAI ALDOLASE_CITRATE LYASE DOMAIN-CONTAINING PROTEIN"/>
    <property type="match status" value="1"/>
</dbReference>
<feature type="domain" description="HpcH/HpaI aldolase/citrate lyase" evidence="4">
    <location>
        <begin position="2"/>
        <end position="76"/>
    </location>
</feature>
<dbReference type="Proteomes" id="UP000591272">
    <property type="component" value="Unassembled WGS sequence"/>
</dbReference>
<dbReference type="GO" id="GO:0016829">
    <property type="term" value="F:lyase activity"/>
    <property type="evidence" value="ECO:0007669"/>
    <property type="project" value="UniProtKB-KW"/>
</dbReference>